<comment type="caution">
    <text evidence="2">The sequence shown here is derived from an EMBL/GenBank/DDBJ whole genome shotgun (WGS) entry which is preliminary data.</text>
</comment>
<reference evidence="2" key="2">
    <citation type="submission" date="2023-05" db="EMBL/GenBank/DDBJ databases">
        <authorList>
            <consortium name="Lawrence Berkeley National Laboratory"/>
            <person name="Steindorff A."/>
            <person name="Hensen N."/>
            <person name="Bonometti L."/>
            <person name="Westerberg I."/>
            <person name="Brannstrom I.O."/>
            <person name="Guillou S."/>
            <person name="Cros-Aarteil S."/>
            <person name="Calhoun S."/>
            <person name="Haridas S."/>
            <person name="Kuo A."/>
            <person name="Mondo S."/>
            <person name="Pangilinan J."/>
            <person name="Riley R."/>
            <person name="Labutti K."/>
            <person name="Andreopoulos B."/>
            <person name="Lipzen A."/>
            <person name="Chen C."/>
            <person name="Yanf M."/>
            <person name="Daum C."/>
            <person name="Ng V."/>
            <person name="Clum A."/>
            <person name="Ohm R."/>
            <person name="Martin F."/>
            <person name="Silar P."/>
            <person name="Natvig D."/>
            <person name="Lalanne C."/>
            <person name="Gautier V."/>
            <person name="Ament-Velasquez S.L."/>
            <person name="Kruys A."/>
            <person name="Hutchinson M.I."/>
            <person name="Powell A.J."/>
            <person name="Barry K."/>
            <person name="Miller A.N."/>
            <person name="Grigoriev I.V."/>
            <person name="Debuchy R."/>
            <person name="Gladieux P."/>
            <person name="Thoren M.H."/>
            <person name="Johannesson H."/>
        </authorList>
    </citation>
    <scope>NUCLEOTIDE SEQUENCE</scope>
    <source>
        <strain evidence="2">CBS 757.83</strain>
    </source>
</reference>
<dbReference type="AlphaFoldDB" id="A0AAN6QAA8"/>
<proteinExistence type="predicted"/>
<evidence type="ECO:0000313" key="2">
    <source>
        <dbReference type="EMBL" id="KAK4104615.1"/>
    </source>
</evidence>
<gene>
    <name evidence="2" type="ORF">N658DRAFT_183841</name>
</gene>
<name>A0AAN6QAA8_9PEZI</name>
<dbReference type="EMBL" id="MU863626">
    <property type="protein sequence ID" value="KAK4104615.1"/>
    <property type="molecule type" value="Genomic_DNA"/>
</dbReference>
<evidence type="ECO:0000313" key="3">
    <source>
        <dbReference type="Proteomes" id="UP001305647"/>
    </source>
</evidence>
<feature type="compositionally biased region" description="Polar residues" evidence="1">
    <location>
        <begin position="26"/>
        <end position="35"/>
    </location>
</feature>
<sequence>MLLYEGRLEQDDAKQTPPTLTRHRQSLTSGTQTRGRTAPRHILTSCRNVAAGMRRSLTCIP</sequence>
<reference evidence="2" key="1">
    <citation type="journal article" date="2023" name="Mol. Phylogenet. Evol.">
        <title>Genome-scale phylogeny and comparative genomics of the fungal order Sordariales.</title>
        <authorList>
            <person name="Hensen N."/>
            <person name="Bonometti L."/>
            <person name="Westerberg I."/>
            <person name="Brannstrom I.O."/>
            <person name="Guillou S."/>
            <person name="Cros-Aarteil S."/>
            <person name="Calhoun S."/>
            <person name="Haridas S."/>
            <person name="Kuo A."/>
            <person name="Mondo S."/>
            <person name="Pangilinan J."/>
            <person name="Riley R."/>
            <person name="LaButti K."/>
            <person name="Andreopoulos B."/>
            <person name="Lipzen A."/>
            <person name="Chen C."/>
            <person name="Yan M."/>
            <person name="Daum C."/>
            <person name="Ng V."/>
            <person name="Clum A."/>
            <person name="Steindorff A."/>
            <person name="Ohm R.A."/>
            <person name="Martin F."/>
            <person name="Silar P."/>
            <person name="Natvig D.O."/>
            <person name="Lalanne C."/>
            <person name="Gautier V."/>
            <person name="Ament-Velasquez S.L."/>
            <person name="Kruys A."/>
            <person name="Hutchinson M.I."/>
            <person name="Powell A.J."/>
            <person name="Barry K."/>
            <person name="Miller A.N."/>
            <person name="Grigoriev I.V."/>
            <person name="Debuchy R."/>
            <person name="Gladieux P."/>
            <person name="Hiltunen Thoren M."/>
            <person name="Johannesson H."/>
        </authorList>
    </citation>
    <scope>NUCLEOTIDE SEQUENCE</scope>
    <source>
        <strain evidence="2">CBS 757.83</strain>
    </source>
</reference>
<protein>
    <submittedName>
        <fullName evidence="2">Uncharacterized protein</fullName>
    </submittedName>
</protein>
<feature type="compositionally biased region" description="Basic and acidic residues" evidence="1">
    <location>
        <begin position="1"/>
        <end position="14"/>
    </location>
</feature>
<keyword evidence="3" id="KW-1185">Reference proteome</keyword>
<evidence type="ECO:0000256" key="1">
    <source>
        <dbReference type="SAM" id="MobiDB-lite"/>
    </source>
</evidence>
<accession>A0AAN6QAA8</accession>
<feature type="region of interest" description="Disordered" evidence="1">
    <location>
        <begin position="1"/>
        <end position="38"/>
    </location>
</feature>
<dbReference type="Proteomes" id="UP001305647">
    <property type="component" value="Unassembled WGS sequence"/>
</dbReference>
<organism evidence="2 3">
    <name type="scientific">Parathielavia hyrcaniae</name>
    <dbReference type="NCBI Taxonomy" id="113614"/>
    <lineage>
        <taxon>Eukaryota</taxon>
        <taxon>Fungi</taxon>
        <taxon>Dikarya</taxon>
        <taxon>Ascomycota</taxon>
        <taxon>Pezizomycotina</taxon>
        <taxon>Sordariomycetes</taxon>
        <taxon>Sordariomycetidae</taxon>
        <taxon>Sordariales</taxon>
        <taxon>Chaetomiaceae</taxon>
        <taxon>Parathielavia</taxon>
    </lineage>
</organism>